<evidence type="ECO:0000256" key="1">
    <source>
        <dbReference type="ARBA" id="ARBA00004202"/>
    </source>
</evidence>
<dbReference type="PROSITE" id="PS00211">
    <property type="entry name" value="ABC_TRANSPORTER_1"/>
    <property type="match status" value="1"/>
</dbReference>
<dbReference type="Proteomes" id="UP000263881">
    <property type="component" value="Chromosome"/>
</dbReference>
<keyword evidence="10" id="KW-0472">Membrane</keyword>
<dbReference type="Gene3D" id="3.40.50.300">
    <property type="entry name" value="P-loop containing nucleotide triphosphate hydrolases"/>
    <property type="match status" value="1"/>
</dbReference>
<dbReference type="InterPro" id="IPR003593">
    <property type="entry name" value="AAA+_ATPase"/>
</dbReference>
<evidence type="ECO:0000256" key="7">
    <source>
        <dbReference type="ARBA" id="ARBA00022840"/>
    </source>
</evidence>
<dbReference type="PANTHER" id="PTHR42771:SF2">
    <property type="entry name" value="IRON(3+)-HYDROXAMATE IMPORT ATP-BINDING PROTEIN FHUC"/>
    <property type="match status" value="1"/>
</dbReference>
<feature type="region of interest" description="Disordered" evidence="11">
    <location>
        <begin position="259"/>
        <end position="284"/>
    </location>
</feature>
<keyword evidence="3" id="KW-0813">Transport</keyword>
<evidence type="ECO:0000256" key="2">
    <source>
        <dbReference type="ARBA" id="ARBA00005417"/>
    </source>
</evidence>
<evidence type="ECO:0000256" key="8">
    <source>
        <dbReference type="ARBA" id="ARBA00023004"/>
    </source>
</evidence>
<dbReference type="GO" id="GO:0016887">
    <property type="term" value="F:ATP hydrolysis activity"/>
    <property type="evidence" value="ECO:0007669"/>
    <property type="project" value="InterPro"/>
</dbReference>
<keyword evidence="6" id="KW-0547">Nucleotide-binding</keyword>
<reference evidence="13 14" key="1">
    <citation type="submission" date="2017-08" db="EMBL/GenBank/DDBJ databases">
        <title>Comparative genomics of bacteria isolated from necrotic lesions of AOD affected trees.</title>
        <authorList>
            <person name="Doonan J."/>
            <person name="Denman S."/>
            <person name="McDonald J.E."/>
        </authorList>
    </citation>
    <scope>NUCLEOTIDE SEQUENCE [LARGE SCALE GENOMIC DNA]</scope>
    <source>
        <strain evidence="13 14">477</strain>
    </source>
</reference>
<dbReference type="PANTHER" id="PTHR42771">
    <property type="entry name" value="IRON(3+)-HYDROXAMATE IMPORT ATP-BINDING PROTEIN FHUC"/>
    <property type="match status" value="1"/>
</dbReference>
<dbReference type="InterPro" id="IPR051535">
    <property type="entry name" value="Siderophore_ABC-ATPase"/>
</dbReference>
<dbReference type="GO" id="GO:0005886">
    <property type="term" value="C:plasma membrane"/>
    <property type="evidence" value="ECO:0007669"/>
    <property type="project" value="UniProtKB-SubCell"/>
</dbReference>
<dbReference type="SMART" id="SM00382">
    <property type="entry name" value="AAA"/>
    <property type="match status" value="1"/>
</dbReference>
<dbReference type="Pfam" id="PF00005">
    <property type="entry name" value="ABC_tran"/>
    <property type="match status" value="1"/>
</dbReference>
<dbReference type="InterPro" id="IPR027417">
    <property type="entry name" value="P-loop_NTPase"/>
</dbReference>
<gene>
    <name evidence="13" type="ORF">CKQ53_11560</name>
</gene>
<dbReference type="PROSITE" id="PS50893">
    <property type="entry name" value="ABC_TRANSPORTER_2"/>
    <property type="match status" value="1"/>
</dbReference>
<keyword evidence="14" id="KW-1185">Reference proteome</keyword>
<dbReference type="RefSeq" id="WP_085652651.1">
    <property type="nucleotide sequence ID" value="NZ_CP023009.1"/>
</dbReference>
<comment type="subcellular location">
    <subcellularLocation>
        <location evidence="1">Cell membrane</location>
        <topology evidence="1">Peripheral membrane protein</topology>
    </subcellularLocation>
</comment>
<evidence type="ECO:0000256" key="5">
    <source>
        <dbReference type="ARBA" id="ARBA00022496"/>
    </source>
</evidence>
<dbReference type="AlphaFoldDB" id="A0AAD0SJ16"/>
<dbReference type="CDD" id="cd03214">
    <property type="entry name" value="ABC_Iron-Siderophores_B12_Hemin"/>
    <property type="match status" value="1"/>
</dbReference>
<evidence type="ECO:0000259" key="12">
    <source>
        <dbReference type="PROSITE" id="PS50893"/>
    </source>
</evidence>
<evidence type="ECO:0000256" key="9">
    <source>
        <dbReference type="ARBA" id="ARBA00023065"/>
    </source>
</evidence>
<keyword evidence="7 13" id="KW-0067">ATP-binding</keyword>
<dbReference type="SUPFAM" id="SSF52540">
    <property type="entry name" value="P-loop containing nucleoside triphosphate hydrolases"/>
    <property type="match status" value="1"/>
</dbReference>
<name>A0AAD0SJ16_9GAMM</name>
<keyword evidence="9" id="KW-0406">Ion transport</keyword>
<evidence type="ECO:0000256" key="3">
    <source>
        <dbReference type="ARBA" id="ARBA00022448"/>
    </source>
</evidence>
<dbReference type="GO" id="GO:0006826">
    <property type="term" value="P:iron ion transport"/>
    <property type="evidence" value="ECO:0007669"/>
    <property type="project" value="UniProtKB-KW"/>
</dbReference>
<evidence type="ECO:0000256" key="10">
    <source>
        <dbReference type="ARBA" id="ARBA00023136"/>
    </source>
</evidence>
<dbReference type="KEGG" id="lbq:CKQ53_11560"/>
<evidence type="ECO:0000313" key="13">
    <source>
        <dbReference type="EMBL" id="AXW88827.1"/>
    </source>
</evidence>
<keyword evidence="4" id="KW-1003">Cell membrane</keyword>
<sequence length="284" mass="31482">MTAITSRDLTLGYPHQIIIDRLNIQLPRGKISVLIGSNGCGKSTLLKSFARLLAPQAGAVLLNGEDIHRQSTVAVARQLAILPQRPDAPEGITVRQLVSLGRYPYQNWFQQWSKEDEALVSQALQQTGTTALAERPVDALSGGQRQRVWIAMTLAQDTEVLLLDEPTTYLDLAHQIEVLDLLRDLNRQAGKTIVMVLHDLNLACRYADHMVAVHNRTAFAQGRPADILTEAMVKTVFNLDCRIIPDPFFQTPLCIPFGRERPSTSNGDERDDELSRIAPSAADE</sequence>
<evidence type="ECO:0000256" key="6">
    <source>
        <dbReference type="ARBA" id="ARBA00022741"/>
    </source>
</evidence>
<dbReference type="InterPro" id="IPR003439">
    <property type="entry name" value="ABC_transporter-like_ATP-bd"/>
</dbReference>
<proteinExistence type="inferred from homology"/>
<evidence type="ECO:0000256" key="11">
    <source>
        <dbReference type="SAM" id="MobiDB-lite"/>
    </source>
</evidence>
<dbReference type="GO" id="GO:0005524">
    <property type="term" value="F:ATP binding"/>
    <property type="evidence" value="ECO:0007669"/>
    <property type="project" value="UniProtKB-KW"/>
</dbReference>
<organism evidence="13 14">
    <name type="scientific">Lonsdalea britannica</name>
    <dbReference type="NCBI Taxonomy" id="1082704"/>
    <lineage>
        <taxon>Bacteria</taxon>
        <taxon>Pseudomonadati</taxon>
        <taxon>Pseudomonadota</taxon>
        <taxon>Gammaproteobacteria</taxon>
        <taxon>Enterobacterales</taxon>
        <taxon>Pectobacteriaceae</taxon>
        <taxon>Lonsdalea</taxon>
    </lineage>
</organism>
<feature type="domain" description="ABC transporter" evidence="12">
    <location>
        <begin position="4"/>
        <end position="240"/>
    </location>
</feature>
<protein>
    <submittedName>
        <fullName evidence="13">ABC transporter ATP-binding protein</fullName>
    </submittedName>
</protein>
<accession>A0AAD0SJ16</accession>
<comment type="similarity">
    <text evidence="2">Belongs to the ABC transporter superfamily.</text>
</comment>
<evidence type="ECO:0000256" key="4">
    <source>
        <dbReference type="ARBA" id="ARBA00022475"/>
    </source>
</evidence>
<evidence type="ECO:0000313" key="14">
    <source>
        <dbReference type="Proteomes" id="UP000263881"/>
    </source>
</evidence>
<dbReference type="FunFam" id="3.40.50.300:FF:000134">
    <property type="entry name" value="Iron-enterobactin ABC transporter ATP-binding protein"/>
    <property type="match status" value="1"/>
</dbReference>
<dbReference type="InterPro" id="IPR017871">
    <property type="entry name" value="ABC_transporter-like_CS"/>
</dbReference>
<dbReference type="EMBL" id="CP023009">
    <property type="protein sequence ID" value="AXW88827.1"/>
    <property type="molecule type" value="Genomic_DNA"/>
</dbReference>
<keyword evidence="5" id="KW-0410">Iron transport</keyword>
<keyword evidence="8" id="KW-0408">Iron</keyword>